<evidence type="ECO:0000256" key="4">
    <source>
        <dbReference type="PROSITE-ProRule" id="PRU00335"/>
    </source>
</evidence>
<dbReference type="PATRIC" id="fig|1121939.11.peg.265"/>
<evidence type="ECO:0000256" key="1">
    <source>
        <dbReference type="ARBA" id="ARBA00023015"/>
    </source>
</evidence>
<keyword evidence="1" id="KW-0805">Transcription regulation</keyword>
<dbReference type="InterPro" id="IPR001647">
    <property type="entry name" value="HTH_TetR"/>
</dbReference>
<dbReference type="PRINTS" id="PR00455">
    <property type="entry name" value="HTHTETR"/>
</dbReference>
<feature type="domain" description="HTH tetR-type" evidence="5">
    <location>
        <begin position="32"/>
        <end position="92"/>
    </location>
</feature>
<dbReference type="Pfam" id="PF00440">
    <property type="entry name" value="TetR_N"/>
    <property type="match status" value="1"/>
</dbReference>
<keyword evidence="7" id="KW-1185">Reference proteome</keyword>
<dbReference type="AlphaFoldDB" id="S2L849"/>
<evidence type="ECO:0000256" key="3">
    <source>
        <dbReference type="ARBA" id="ARBA00023163"/>
    </source>
</evidence>
<dbReference type="InterPro" id="IPR036271">
    <property type="entry name" value="Tet_transcr_reg_TetR-rel_C_sf"/>
</dbReference>
<dbReference type="GO" id="GO:0003677">
    <property type="term" value="F:DNA binding"/>
    <property type="evidence" value="ECO:0007669"/>
    <property type="project" value="UniProtKB-UniRule"/>
</dbReference>
<proteinExistence type="predicted"/>
<dbReference type="PANTHER" id="PTHR47506">
    <property type="entry name" value="TRANSCRIPTIONAL REGULATORY PROTEIN"/>
    <property type="match status" value="1"/>
</dbReference>
<dbReference type="Proteomes" id="UP000014463">
    <property type="component" value="Unassembled WGS sequence"/>
</dbReference>
<keyword evidence="3" id="KW-0804">Transcription</keyword>
<dbReference type="EMBL" id="ASTJ01000011">
    <property type="protein sequence ID" value="EPC03989.1"/>
    <property type="molecule type" value="Genomic_DNA"/>
</dbReference>
<dbReference type="Gene3D" id="1.10.357.10">
    <property type="entry name" value="Tetracycline Repressor, domain 2"/>
    <property type="match status" value="1"/>
</dbReference>
<evidence type="ECO:0000256" key="2">
    <source>
        <dbReference type="ARBA" id="ARBA00023125"/>
    </source>
</evidence>
<name>S2L849_LITA3</name>
<protein>
    <submittedName>
        <fullName evidence="6">TetR family transcriptional regulator</fullName>
    </submittedName>
</protein>
<dbReference type="Gene3D" id="1.10.10.60">
    <property type="entry name" value="Homeodomain-like"/>
    <property type="match status" value="1"/>
</dbReference>
<accession>S2L849</accession>
<evidence type="ECO:0000313" key="6">
    <source>
        <dbReference type="EMBL" id="EPC03989.1"/>
    </source>
</evidence>
<evidence type="ECO:0000259" key="5">
    <source>
        <dbReference type="PROSITE" id="PS50977"/>
    </source>
</evidence>
<reference evidence="6 7" key="1">
    <citation type="journal article" date="2013" name="Genome Announc.">
        <title>Draft genome sequence of the moderately halophilic gammaproteobacterium Halomonas anticariensis FP35.</title>
        <authorList>
            <person name="Tahrioui A."/>
            <person name="Quesada E."/>
            <person name="Llamas I."/>
        </authorList>
    </citation>
    <scope>NUCLEOTIDE SEQUENCE [LARGE SCALE GENOMIC DNA]</scope>
    <source>
        <strain evidence="7">DSM 16096 / CECT 5854 / LMG 22089 / FP35</strain>
    </source>
</reference>
<evidence type="ECO:0000313" key="7">
    <source>
        <dbReference type="Proteomes" id="UP000014463"/>
    </source>
</evidence>
<feature type="DNA-binding region" description="H-T-H motif" evidence="4">
    <location>
        <begin position="55"/>
        <end position="74"/>
    </location>
</feature>
<comment type="caution">
    <text evidence="6">The sequence shown here is derived from an EMBL/GenBank/DDBJ whole genome shotgun (WGS) entry which is preliminary data.</text>
</comment>
<sequence>MLNKSTSDSLAQAFVQCFLDEVTMPYSTAHKAESRERILKSAIELFSRQGFEKVSIGQIMKLAKMTHGAFYAHFASKEALYHESVRKTLEGSRAARLVKGPLSVKHLTDLVANYWNLQELERKRKPGPETVLFNEIGNENAEIRTLFEASYLRMRKMLETRLIALGRLKKLPIEPDREVIAEKSRAILASLVGAVAIAKSLPDEKERQQILKAAQRQILQMLGVGESELERMLRAAGQNSG</sequence>
<dbReference type="SUPFAM" id="SSF46689">
    <property type="entry name" value="Homeodomain-like"/>
    <property type="match status" value="1"/>
</dbReference>
<gene>
    <name evidence="6" type="ORF">L861_01415</name>
</gene>
<dbReference type="InterPro" id="IPR009057">
    <property type="entry name" value="Homeodomain-like_sf"/>
</dbReference>
<dbReference type="STRING" id="1121939.L861_01415"/>
<organism evidence="6 7">
    <name type="scientific">Litchfieldella anticariensis (strain DSM 16096 / CECT 5854 / CIP 108499 / LMG 22089 / FP35)</name>
    <name type="common">Halomonas anticariensis</name>
    <dbReference type="NCBI Taxonomy" id="1121939"/>
    <lineage>
        <taxon>Bacteria</taxon>
        <taxon>Pseudomonadati</taxon>
        <taxon>Pseudomonadota</taxon>
        <taxon>Gammaproteobacteria</taxon>
        <taxon>Oceanospirillales</taxon>
        <taxon>Halomonadaceae</taxon>
        <taxon>Litchfieldella</taxon>
    </lineage>
</organism>
<dbReference type="eggNOG" id="COG1309">
    <property type="taxonomic scope" value="Bacteria"/>
</dbReference>
<keyword evidence="2 4" id="KW-0238">DNA-binding</keyword>
<dbReference type="PANTHER" id="PTHR47506:SF7">
    <property type="entry name" value="TRANSCRIPTIONAL REGULATORY PROTEIN"/>
    <property type="match status" value="1"/>
</dbReference>
<dbReference type="SUPFAM" id="SSF48498">
    <property type="entry name" value="Tetracyclin repressor-like, C-terminal domain"/>
    <property type="match status" value="1"/>
</dbReference>
<dbReference type="PROSITE" id="PS50977">
    <property type="entry name" value="HTH_TETR_2"/>
    <property type="match status" value="1"/>
</dbReference>